<feature type="region of interest" description="Disordered" evidence="1">
    <location>
        <begin position="165"/>
        <end position="187"/>
    </location>
</feature>
<dbReference type="EMBL" id="FRBC01000030">
    <property type="protein sequence ID" value="SHK99402.1"/>
    <property type="molecule type" value="Genomic_DNA"/>
</dbReference>
<reference evidence="2 3" key="1">
    <citation type="submission" date="2016-11" db="EMBL/GenBank/DDBJ databases">
        <authorList>
            <person name="Jaros S."/>
            <person name="Januszkiewicz K."/>
            <person name="Wedrychowicz H."/>
        </authorList>
    </citation>
    <scope>NUCLEOTIDE SEQUENCE [LARGE SCALE GENOMIC DNA]</scope>
    <source>
        <strain evidence="2 3">HD4</strain>
    </source>
</reference>
<evidence type="ECO:0000313" key="2">
    <source>
        <dbReference type="EMBL" id="SHK99402.1"/>
    </source>
</evidence>
<name>A0A1M6X070_SELRU</name>
<sequence length="404" mass="44864">MPVKVGGSYVSEAAYSFAKAQATDKKEDSGVMKSLAEKFPNLKFSVGTAPFAGTGTNNVSISPKILKQMEQDPEKRLEYEALIYDIANTDVTSVNTSESKLKAHGFIIEDDGGLRSWGIGEFTGGNKRQQSHLKRSEKKNWWQDMLGKPKEKKKKSALKELWKQVDTKKKETAPKKQDIPNAEKNPLIGLQNANDDVAAILKQNAEKIMAIPSNGNPALAKAYLQNTKAMGKSPNFASTNELTKYLQENFSMVKAGMAKISGKYLQKCLTDEESRLKLFDNLRVAEDAYNNRKDEVGFQGMQVTIDEDGEMTMTSSKTTVSINEDKRRRQIAAAATRGDMKSVVALLEQDLQQLEDGLRLNQCDAAEVEKAKKLLEQAKERMGRLPDRDASPAEQNAMTINMLI</sequence>
<organism evidence="2 3">
    <name type="scientific">Selenomonas ruminantium</name>
    <dbReference type="NCBI Taxonomy" id="971"/>
    <lineage>
        <taxon>Bacteria</taxon>
        <taxon>Bacillati</taxon>
        <taxon>Bacillota</taxon>
        <taxon>Negativicutes</taxon>
        <taxon>Selenomonadales</taxon>
        <taxon>Selenomonadaceae</taxon>
        <taxon>Selenomonas</taxon>
    </lineage>
</organism>
<dbReference type="AlphaFoldDB" id="A0A1M6X070"/>
<evidence type="ECO:0000256" key="1">
    <source>
        <dbReference type="SAM" id="MobiDB-lite"/>
    </source>
</evidence>
<protein>
    <submittedName>
        <fullName evidence="2">Uncharacterized protein</fullName>
    </submittedName>
</protein>
<dbReference type="RefSeq" id="WP_073092093.1">
    <property type="nucleotide sequence ID" value="NZ_FRBC01000030.1"/>
</dbReference>
<gene>
    <name evidence="2" type="ORF">SAMN05216582_1302</name>
</gene>
<feature type="compositionally biased region" description="Basic and acidic residues" evidence="1">
    <location>
        <begin position="165"/>
        <end position="178"/>
    </location>
</feature>
<dbReference type="OrthoDB" id="1663196at2"/>
<dbReference type="Pfam" id="PF19498">
    <property type="entry name" value="DUF6033"/>
    <property type="match status" value="1"/>
</dbReference>
<evidence type="ECO:0000313" key="3">
    <source>
        <dbReference type="Proteomes" id="UP000184263"/>
    </source>
</evidence>
<proteinExistence type="predicted"/>
<dbReference type="InterPro" id="IPR046097">
    <property type="entry name" value="DUF6033"/>
</dbReference>
<dbReference type="Proteomes" id="UP000184263">
    <property type="component" value="Unassembled WGS sequence"/>
</dbReference>
<accession>A0A1M6X070</accession>